<organism evidence="1 2">
    <name type="scientific">Arthrobotrys musiformis</name>
    <dbReference type="NCBI Taxonomy" id="47236"/>
    <lineage>
        <taxon>Eukaryota</taxon>
        <taxon>Fungi</taxon>
        <taxon>Dikarya</taxon>
        <taxon>Ascomycota</taxon>
        <taxon>Pezizomycotina</taxon>
        <taxon>Orbiliomycetes</taxon>
        <taxon>Orbiliales</taxon>
        <taxon>Orbiliaceae</taxon>
        <taxon>Arthrobotrys</taxon>
    </lineage>
</organism>
<protein>
    <submittedName>
        <fullName evidence="1">Uncharacterized protein</fullName>
    </submittedName>
</protein>
<name>A0AAV9W9W0_9PEZI</name>
<dbReference type="AlphaFoldDB" id="A0AAV9W9W0"/>
<sequence>MSKDQKKDPKEAMRIEALLNPLPNPAEKKKPNIQRCSYCGSSAINSMNFLCFNCKRFTHPDS</sequence>
<evidence type="ECO:0000313" key="1">
    <source>
        <dbReference type="EMBL" id="KAK6503664.1"/>
    </source>
</evidence>
<accession>A0AAV9W9W0</accession>
<dbReference type="EMBL" id="JAVHJL010000005">
    <property type="protein sequence ID" value="KAK6503664.1"/>
    <property type="molecule type" value="Genomic_DNA"/>
</dbReference>
<dbReference type="Proteomes" id="UP001370758">
    <property type="component" value="Unassembled WGS sequence"/>
</dbReference>
<keyword evidence="2" id="KW-1185">Reference proteome</keyword>
<gene>
    <name evidence="1" type="ORF">TWF481_008667</name>
</gene>
<comment type="caution">
    <text evidence="1">The sequence shown here is derived from an EMBL/GenBank/DDBJ whole genome shotgun (WGS) entry which is preliminary data.</text>
</comment>
<reference evidence="1 2" key="1">
    <citation type="submission" date="2023-08" db="EMBL/GenBank/DDBJ databases">
        <authorList>
            <person name="Palmer J.M."/>
        </authorList>
    </citation>
    <scope>NUCLEOTIDE SEQUENCE [LARGE SCALE GENOMIC DNA]</scope>
    <source>
        <strain evidence="1 2">TWF481</strain>
    </source>
</reference>
<proteinExistence type="predicted"/>
<evidence type="ECO:0000313" key="2">
    <source>
        <dbReference type="Proteomes" id="UP001370758"/>
    </source>
</evidence>